<evidence type="ECO:0000256" key="3">
    <source>
        <dbReference type="ARBA" id="ARBA00023315"/>
    </source>
</evidence>
<dbReference type="OrthoDB" id="9805460at2"/>
<keyword evidence="2 6" id="KW-0808">Transferase</keyword>
<dbReference type="PANTHER" id="PTHR42681:SF1">
    <property type="entry name" value="MALONYL-COA-ACYL CARRIER PROTEIN TRANSACYLASE, MITOCHONDRIAL"/>
    <property type="match status" value="1"/>
</dbReference>
<dbReference type="EC" id="2.3.1.39" evidence="1"/>
<dbReference type="GO" id="GO:0004314">
    <property type="term" value="F:[acyl-carrier-protein] S-malonyltransferase activity"/>
    <property type="evidence" value="ECO:0007669"/>
    <property type="project" value="UniProtKB-EC"/>
</dbReference>
<comment type="catalytic activity">
    <reaction evidence="4">
        <text>holo-[ACP] + malonyl-CoA = malonyl-[ACP] + CoA</text>
        <dbReference type="Rhea" id="RHEA:41792"/>
        <dbReference type="Rhea" id="RHEA-COMP:9623"/>
        <dbReference type="Rhea" id="RHEA-COMP:9685"/>
        <dbReference type="ChEBI" id="CHEBI:57287"/>
        <dbReference type="ChEBI" id="CHEBI:57384"/>
        <dbReference type="ChEBI" id="CHEBI:64479"/>
        <dbReference type="ChEBI" id="CHEBI:78449"/>
        <dbReference type="EC" id="2.3.1.39"/>
    </reaction>
</comment>
<evidence type="ECO:0000313" key="6">
    <source>
        <dbReference type="EMBL" id="SHJ86580.1"/>
    </source>
</evidence>
<name>A0A1M6MT63_9CLOT</name>
<dbReference type="AlphaFoldDB" id="A0A1M6MT63"/>
<dbReference type="SMART" id="SM00827">
    <property type="entry name" value="PKS_AT"/>
    <property type="match status" value="1"/>
</dbReference>
<dbReference type="PANTHER" id="PTHR42681">
    <property type="entry name" value="MALONYL-COA-ACYL CARRIER PROTEIN TRANSACYLASE, MITOCHONDRIAL"/>
    <property type="match status" value="1"/>
</dbReference>
<keyword evidence="3" id="KW-0012">Acyltransferase</keyword>
<dbReference type="RefSeq" id="WP_072988703.1">
    <property type="nucleotide sequence ID" value="NZ_FQZB01000011.1"/>
</dbReference>
<dbReference type="Proteomes" id="UP000184310">
    <property type="component" value="Unassembled WGS sequence"/>
</dbReference>
<dbReference type="InterPro" id="IPR050858">
    <property type="entry name" value="Mal-CoA-ACP_Trans/PKS_FabD"/>
</dbReference>
<dbReference type="InterPro" id="IPR014043">
    <property type="entry name" value="Acyl_transferase_dom"/>
</dbReference>
<dbReference type="Gene3D" id="3.40.366.10">
    <property type="entry name" value="Malonyl-Coenzyme A Acyl Carrier Protein, domain 2"/>
    <property type="match status" value="1"/>
</dbReference>
<accession>A0A1M6MT63</accession>
<sequence>MNKLAIVFPGQGSQYIGMAKEFYDNYDYVREIFHQASEVLGYDLASTCFNGDSKYLEQTFVAQPALLTVEVAAYRVLMNEHKIKPSFLAGHSLGEISSLVCADAIEFIDAVKLVRKRGELMQEAVSNGKGGMIAITDMDSSMVHYFCKIVQDSKKYVGVSIYNSGNQTVVSGEQYGLIELEKIVKKNGGQVTWLQVSAPFHCELMEPAARELQKLLYTMDFKEPKIPVLSNVNALPYTSKYAIVENLTHQLTMPVQWNQTMYFLEAQDVNLIIDIGPKATLRNIIRRSFPKIETYAFDKKEDRETLEMYLKDKEMDKMLFLHRCMAIAVCTPNSNYNAEEYNNGVVKPYNNLKRIVEELESNGSIPMEEHIRQAINMLVSNFETKHTPLDEREERLQQLIEETDSDKTYIQMLLE</sequence>
<dbReference type="InterPro" id="IPR001227">
    <property type="entry name" value="Ac_transferase_dom_sf"/>
</dbReference>
<dbReference type="InterPro" id="IPR004410">
    <property type="entry name" value="Malonyl_CoA-ACP_transAc_FabD"/>
</dbReference>
<evidence type="ECO:0000256" key="1">
    <source>
        <dbReference type="ARBA" id="ARBA00013258"/>
    </source>
</evidence>
<evidence type="ECO:0000313" key="7">
    <source>
        <dbReference type="Proteomes" id="UP000184310"/>
    </source>
</evidence>
<organism evidence="6 7">
    <name type="scientific">Clostridium cavendishii DSM 21758</name>
    <dbReference type="NCBI Taxonomy" id="1121302"/>
    <lineage>
        <taxon>Bacteria</taxon>
        <taxon>Bacillati</taxon>
        <taxon>Bacillota</taxon>
        <taxon>Clostridia</taxon>
        <taxon>Eubacteriales</taxon>
        <taxon>Clostridiaceae</taxon>
        <taxon>Clostridium</taxon>
    </lineage>
</organism>
<dbReference type="EMBL" id="FQZB01000011">
    <property type="protein sequence ID" value="SHJ86580.1"/>
    <property type="molecule type" value="Genomic_DNA"/>
</dbReference>
<dbReference type="GO" id="GO:0006633">
    <property type="term" value="P:fatty acid biosynthetic process"/>
    <property type="evidence" value="ECO:0007669"/>
    <property type="project" value="TreeGrafter"/>
</dbReference>
<dbReference type="InterPro" id="IPR016035">
    <property type="entry name" value="Acyl_Trfase/lysoPLipase"/>
</dbReference>
<evidence type="ECO:0000256" key="2">
    <source>
        <dbReference type="ARBA" id="ARBA00022679"/>
    </source>
</evidence>
<evidence type="ECO:0000259" key="5">
    <source>
        <dbReference type="SMART" id="SM00827"/>
    </source>
</evidence>
<dbReference type="SUPFAM" id="SSF55048">
    <property type="entry name" value="Probable ACP-binding domain of malonyl-CoA ACP transacylase"/>
    <property type="match status" value="1"/>
</dbReference>
<feature type="domain" description="Malonyl-CoA:ACP transacylase (MAT)" evidence="5">
    <location>
        <begin position="7"/>
        <end position="334"/>
    </location>
</feature>
<dbReference type="InterPro" id="IPR016036">
    <property type="entry name" value="Malonyl_transacylase_ACP-bd"/>
</dbReference>
<evidence type="ECO:0000256" key="4">
    <source>
        <dbReference type="ARBA" id="ARBA00048462"/>
    </source>
</evidence>
<protein>
    <recommendedName>
        <fullName evidence="1">[acyl-carrier-protein] S-malonyltransferase</fullName>
        <ecNumber evidence="1">2.3.1.39</ecNumber>
    </recommendedName>
</protein>
<keyword evidence="7" id="KW-1185">Reference proteome</keyword>
<reference evidence="6 7" key="1">
    <citation type="submission" date="2016-11" db="EMBL/GenBank/DDBJ databases">
        <authorList>
            <person name="Jaros S."/>
            <person name="Januszkiewicz K."/>
            <person name="Wedrychowicz H."/>
        </authorList>
    </citation>
    <scope>NUCLEOTIDE SEQUENCE [LARGE SCALE GENOMIC DNA]</scope>
    <source>
        <strain evidence="6 7">DSM 21758</strain>
    </source>
</reference>
<dbReference type="Pfam" id="PF00698">
    <property type="entry name" value="Acyl_transf_1"/>
    <property type="match status" value="1"/>
</dbReference>
<gene>
    <name evidence="6" type="ORF">SAMN02745163_02751</name>
</gene>
<dbReference type="STRING" id="1121302.SAMN02745163_02751"/>
<dbReference type="Gene3D" id="3.30.70.250">
    <property type="entry name" value="Malonyl-CoA ACP transacylase, ACP-binding"/>
    <property type="match status" value="1"/>
</dbReference>
<dbReference type="SUPFAM" id="SSF52151">
    <property type="entry name" value="FabD/lysophospholipase-like"/>
    <property type="match status" value="1"/>
</dbReference>
<proteinExistence type="predicted"/>
<dbReference type="NCBIfam" id="TIGR00128">
    <property type="entry name" value="fabD"/>
    <property type="match status" value="1"/>
</dbReference>